<gene>
    <name evidence="10" type="ORF">DPX16_18109</name>
</gene>
<comment type="similarity">
    <text evidence="2 9">Belongs to the paraoxonase family.</text>
</comment>
<dbReference type="InterPro" id="IPR051288">
    <property type="entry name" value="Serum_paraoxonase/arylesterase"/>
</dbReference>
<keyword evidence="7 9" id="KW-0106">Calcium</keyword>
<feature type="binding site" evidence="7">
    <location>
        <position position="98"/>
    </location>
    <ligand>
        <name>Ca(2+)</name>
        <dbReference type="ChEBI" id="CHEBI:29108"/>
        <label>1</label>
        <note>catalytic</note>
    </ligand>
</feature>
<feature type="binding site" evidence="7">
    <location>
        <position position="159"/>
    </location>
    <ligand>
        <name>Ca(2+)</name>
        <dbReference type="ChEBI" id="CHEBI:29108"/>
        <label>1</label>
        <note>catalytic</note>
    </ligand>
</feature>
<dbReference type="GO" id="GO:0004064">
    <property type="term" value="F:arylesterase activity"/>
    <property type="evidence" value="ECO:0007669"/>
    <property type="project" value="UniProtKB-UniRule"/>
</dbReference>
<sequence length="379" mass="41516">MGGLQKRCYLLVLTQGGGNAQDLLRSANKLKKKKESSASNKESMGKLAVLSLAVVALAVFIGERLVALRHSSLSSRELTKNYLPNCHLIEGIEGGAEDITILDDGLAFLSTGLKFPGLPSYSDDPGKIYTLNLLDSELKIKALSIKGQFDKDSLNPHGISVYTDDKDGAIYVFVVNHPQGKCQVEIFRFVENENALQYIKTIKHELLHNVNDIVAVGAESFYATNDHYFTNEILKLVGWFLSLPWCDVVYFSPETVHVVAGDVLKHTITVMEMQNNTVLSHVKEVDVGSLPDNIEVDRESGDLWLGCHPNGLKFMLGDPNDPPGSEVIRIENILSEKPQVTQVYADDGSVIIASSVAAPYGGKLLIGTVYQKALICDLK</sequence>
<evidence type="ECO:0000313" key="11">
    <source>
        <dbReference type="Proteomes" id="UP000281406"/>
    </source>
</evidence>
<feature type="active site" description="Proton acceptor" evidence="6">
    <location>
        <position position="157"/>
    </location>
</feature>
<feature type="binding site" evidence="7">
    <location>
        <position position="293"/>
    </location>
    <ligand>
        <name>Ca(2+)</name>
        <dbReference type="ChEBI" id="CHEBI:29108"/>
        <label>1</label>
        <note>catalytic</note>
    </ligand>
</feature>
<dbReference type="PANTHER" id="PTHR11799:SF12">
    <property type="entry name" value="PARAOXONASE-RELATED"/>
    <property type="match status" value="1"/>
</dbReference>
<dbReference type="EC" id="3.1.1.2" evidence="9"/>
<dbReference type="EMBL" id="RJVU01035218">
    <property type="protein sequence ID" value="ROL47832.1"/>
    <property type="molecule type" value="Genomic_DNA"/>
</dbReference>
<dbReference type="InterPro" id="IPR011045">
    <property type="entry name" value="N2O_reductase_N"/>
</dbReference>
<reference evidence="10 11" key="1">
    <citation type="submission" date="2018-10" db="EMBL/GenBank/DDBJ databases">
        <title>Genome assembly for a Yunnan-Guizhou Plateau 3E fish, Anabarilius grahami (Regan), and its evolutionary and genetic applications.</title>
        <authorList>
            <person name="Jiang W."/>
        </authorList>
    </citation>
    <scope>NUCLEOTIDE SEQUENCE [LARGE SCALE GENOMIC DNA]</scope>
    <source>
        <strain evidence="10">AG-KIZ</strain>
        <tissue evidence="10">Muscle</tissue>
    </source>
</reference>
<evidence type="ECO:0000256" key="4">
    <source>
        <dbReference type="ARBA" id="ARBA00023157"/>
    </source>
</evidence>
<comment type="cofactor">
    <cofactor evidence="7 9">
        <name>Ca(2+)</name>
        <dbReference type="ChEBI" id="CHEBI:29108"/>
    </cofactor>
    <text evidence="7 9">Binds 2 calcium ions per subunit.</text>
</comment>
<dbReference type="PRINTS" id="PR01785">
    <property type="entry name" value="PARAOXONASE"/>
</dbReference>
<keyword evidence="4 8" id="KW-1015">Disulfide bond</keyword>
<dbReference type="Gene3D" id="2.120.10.30">
    <property type="entry name" value="TolB, C-terminal domain"/>
    <property type="match status" value="1"/>
</dbReference>
<dbReference type="OrthoDB" id="423498at2759"/>
<keyword evidence="7 9" id="KW-0479">Metal-binding</keyword>
<evidence type="ECO:0000313" key="10">
    <source>
        <dbReference type="EMBL" id="ROL47832.1"/>
    </source>
</evidence>
<evidence type="ECO:0000256" key="1">
    <source>
        <dbReference type="ARBA" id="ARBA00000368"/>
    </source>
</evidence>
<evidence type="ECO:0000256" key="9">
    <source>
        <dbReference type="RuleBase" id="RU368025"/>
    </source>
</evidence>
<dbReference type="Pfam" id="PF01731">
    <property type="entry name" value="Arylesterase"/>
    <property type="match status" value="1"/>
</dbReference>
<dbReference type="PANTHER" id="PTHR11799">
    <property type="entry name" value="PARAOXONASE"/>
    <property type="match status" value="1"/>
</dbReference>
<feature type="binding site" evidence="7">
    <location>
        <position position="292"/>
    </location>
    <ligand>
        <name>Ca(2+)</name>
        <dbReference type="ChEBI" id="CHEBI:29108"/>
        <label>1</label>
        <note>catalytic</note>
    </ligand>
</feature>
<accession>A0A3N0YNQ5</accession>
<comment type="caution">
    <text evidence="10">The sequence shown here is derived from an EMBL/GenBank/DDBJ whole genome shotgun (WGS) entry which is preliminary data.</text>
</comment>
<comment type="catalytic activity">
    <reaction evidence="1 9">
        <text>a phenyl acetate + H2O = a phenol + acetate + H(+)</text>
        <dbReference type="Rhea" id="RHEA:17309"/>
        <dbReference type="ChEBI" id="CHEBI:15377"/>
        <dbReference type="ChEBI" id="CHEBI:15378"/>
        <dbReference type="ChEBI" id="CHEBI:30089"/>
        <dbReference type="ChEBI" id="CHEBI:33853"/>
        <dbReference type="ChEBI" id="CHEBI:140310"/>
        <dbReference type="EC" id="3.1.1.2"/>
    </reaction>
</comment>
<dbReference type="GO" id="GO:0046872">
    <property type="term" value="F:metal ion binding"/>
    <property type="evidence" value="ECO:0007669"/>
    <property type="project" value="UniProtKB-KW"/>
</dbReference>
<name>A0A3N0YNQ5_ANAGA</name>
<dbReference type="InterPro" id="IPR002640">
    <property type="entry name" value="Arylesterase"/>
</dbReference>
<keyword evidence="11" id="KW-1185">Reference proteome</keyword>
<keyword evidence="3 9" id="KW-0378">Hydrolase</keyword>
<feature type="binding site" evidence="7">
    <location>
        <position position="212"/>
    </location>
    <ligand>
        <name>Ca(2+)</name>
        <dbReference type="ChEBI" id="CHEBI:29108"/>
        <label>1</label>
        <note>catalytic</note>
    </ligand>
</feature>
<protein>
    <recommendedName>
        <fullName evidence="9">Paraoxonase</fullName>
        <ecNumber evidence="9">3.1.1.2</ecNumber>
    </recommendedName>
</protein>
<evidence type="ECO:0000256" key="8">
    <source>
        <dbReference type="PIRSR" id="PIRSR602640-3"/>
    </source>
</evidence>
<dbReference type="SUPFAM" id="SSF50974">
    <property type="entry name" value="Nitrous oxide reductase, N-terminal domain"/>
    <property type="match status" value="1"/>
</dbReference>
<feature type="binding site" evidence="7">
    <location>
        <position position="211"/>
    </location>
    <ligand>
        <name>Ca(2+)</name>
        <dbReference type="ChEBI" id="CHEBI:29108"/>
        <label>1</label>
        <note>catalytic</note>
    </ligand>
</feature>
<evidence type="ECO:0000256" key="5">
    <source>
        <dbReference type="ARBA" id="ARBA00023180"/>
    </source>
</evidence>
<dbReference type="Proteomes" id="UP000281406">
    <property type="component" value="Unassembled WGS sequence"/>
</dbReference>
<evidence type="ECO:0000256" key="2">
    <source>
        <dbReference type="ARBA" id="ARBA00008595"/>
    </source>
</evidence>
<feature type="disulfide bond" description="In form B" evidence="8">
    <location>
        <begin position="86"/>
        <end position="376"/>
    </location>
</feature>
<organism evidence="10 11">
    <name type="scientific">Anabarilius grahami</name>
    <name type="common">Kanglang fish</name>
    <name type="synonym">Barilius grahami</name>
    <dbReference type="NCBI Taxonomy" id="495550"/>
    <lineage>
        <taxon>Eukaryota</taxon>
        <taxon>Metazoa</taxon>
        <taxon>Chordata</taxon>
        <taxon>Craniata</taxon>
        <taxon>Vertebrata</taxon>
        <taxon>Euteleostomi</taxon>
        <taxon>Actinopterygii</taxon>
        <taxon>Neopterygii</taxon>
        <taxon>Teleostei</taxon>
        <taxon>Ostariophysi</taxon>
        <taxon>Cypriniformes</taxon>
        <taxon>Xenocyprididae</taxon>
        <taxon>Xenocypridinae</taxon>
        <taxon>Xenocypridinae incertae sedis</taxon>
        <taxon>Anabarilius</taxon>
    </lineage>
</organism>
<dbReference type="InterPro" id="IPR011042">
    <property type="entry name" value="6-blade_b-propeller_TolB-like"/>
</dbReference>
<evidence type="ECO:0000256" key="6">
    <source>
        <dbReference type="PIRSR" id="PIRSR602640-1"/>
    </source>
</evidence>
<proteinExistence type="inferred from homology"/>
<feature type="binding site" evidence="7">
    <location>
        <position position="97"/>
    </location>
    <ligand>
        <name>Ca(2+)</name>
        <dbReference type="ChEBI" id="CHEBI:29108"/>
        <label>1</label>
        <note>catalytic</note>
    </ligand>
</feature>
<evidence type="ECO:0000256" key="7">
    <source>
        <dbReference type="PIRSR" id="PIRSR602640-2"/>
    </source>
</evidence>
<dbReference type="AlphaFoldDB" id="A0A3N0YNQ5"/>
<evidence type="ECO:0000256" key="3">
    <source>
        <dbReference type="ARBA" id="ARBA00022801"/>
    </source>
</evidence>
<keyword evidence="5 9" id="KW-0325">Glycoprotein</keyword>